<feature type="transmembrane region" description="Helical" evidence="5">
    <location>
        <begin position="451"/>
        <end position="470"/>
    </location>
</feature>
<evidence type="ECO:0000256" key="2">
    <source>
        <dbReference type="ARBA" id="ARBA00022692"/>
    </source>
</evidence>
<keyword evidence="2 5" id="KW-0812">Transmembrane</keyword>
<evidence type="ECO:0000256" key="6">
    <source>
        <dbReference type="SAM" id="SignalP"/>
    </source>
</evidence>
<keyword evidence="9" id="KW-1185">Reference proteome</keyword>
<feature type="transmembrane region" description="Helical" evidence="5">
    <location>
        <begin position="571"/>
        <end position="598"/>
    </location>
</feature>
<dbReference type="OrthoDB" id="6134459at2759"/>
<feature type="transmembrane region" description="Helical" evidence="5">
    <location>
        <begin position="476"/>
        <end position="501"/>
    </location>
</feature>
<dbReference type="GO" id="GO:0016020">
    <property type="term" value="C:membrane"/>
    <property type="evidence" value="ECO:0007669"/>
    <property type="project" value="UniProtKB-SubCell"/>
</dbReference>
<feature type="transmembrane region" description="Helical" evidence="5">
    <location>
        <begin position="619"/>
        <end position="637"/>
    </location>
</feature>
<dbReference type="Proteomes" id="UP001152798">
    <property type="component" value="Chromosome 6"/>
</dbReference>
<dbReference type="CDD" id="cd15039">
    <property type="entry name" value="7tmB3_Methuselah-like"/>
    <property type="match status" value="1"/>
</dbReference>
<proteinExistence type="predicted"/>
<dbReference type="InterPro" id="IPR053231">
    <property type="entry name" value="GPCR_LN-TM7"/>
</dbReference>
<dbReference type="PANTHER" id="PTHR45902">
    <property type="entry name" value="LATROPHILIN RECEPTOR-LIKE PROTEIN A"/>
    <property type="match status" value="1"/>
</dbReference>
<dbReference type="GO" id="GO:0007166">
    <property type="term" value="P:cell surface receptor signaling pathway"/>
    <property type="evidence" value="ECO:0007669"/>
    <property type="project" value="InterPro"/>
</dbReference>
<keyword evidence="4 5" id="KW-0472">Membrane</keyword>
<evidence type="ECO:0000256" key="4">
    <source>
        <dbReference type="ARBA" id="ARBA00023136"/>
    </source>
</evidence>
<organism evidence="8 9">
    <name type="scientific">Nezara viridula</name>
    <name type="common">Southern green stink bug</name>
    <name type="synonym">Cimex viridulus</name>
    <dbReference type="NCBI Taxonomy" id="85310"/>
    <lineage>
        <taxon>Eukaryota</taxon>
        <taxon>Metazoa</taxon>
        <taxon>Ecdysozoa</taxon>
        <taxon>Arthropoda</taxon>
        <taxon>Hexapoda</taxon>
        <taxon>Insecta</taxon>
        <taxon>Pterygota</taxon>
        <taxon>Neoptera</taxon>
        <taxon>Paraneoptera</taxon>
        <taxon>Hemiptera</taxon>
        <taxon>Heteroptera</taxon>
        <taxon>Panheteroptera</taxon>
        <taxon>Pentatomomorpha</taxon>
        <taxon>Pentatomoidea</taxon>
        <taxon>Pentatomidae</taxon>
        <taxon>Pentatominae</taxon>
        <taxon>Nezara</taxon>
    </lineage>
</organism>
<dbReference type="Gene3D" id="1.20.1070.10">
    <property type="entry name" value="Rhodopsin 7-helix transmembrane proteins"/>
    <property type="match status" value="1"/>
</dbReference>
<keyword evidence="3 5" id="KW-1133">Transmembrane helix</keyword>
<dbReference type="SUPFAM" id="SSF81321">
    <property type="entry name" value="Family A G protein-coupled receptor-like"/>
    <property type="match status" value="1"/>
</dbReference>
<dbReference type="InterPro" id="IPR000832">
    <property type="entry name" value="GPCR_2_secretin-like"/>
</dbReference>
<keyword evidence="6" id="KW-0732">Signal</keyword>
<evidence type="ECO:0000256" key="3">
    <source>
        <dbReference type="ARBA" id="ARBA00022989"/>
    </source>
</evidence>
<feature type="domain" description="G-protein coupled receptors family 2 profile 2" evidence="7">
    <location>
        <begin position="414"/>
        <end position="667"/>
    </location>
</feature>
<dbReference type="PANTHER" id="PTHR45902:SF5">
    <property type="entry name" value="G-PROTEIN COUPLED RECEPTORS FAMILY 2 PROFILE 2 DOMAIN-CONTAINING PROTEIN"/>
    <property type="match status" value="1"/>
</dbReference>
<feature type="transmembrane region" description="Helical" evidence="5">
    <location>
        <begin position="413"/>
        <end position="439"/>
    </location>
</feature>
<dbReference type="Pfam" id="PF00002">
    <property type="entry name" value="7tm_2"/>
    <property type="match status" value="1"/>
</dbReference>
<evidence type="ECO:0000256" key="5">
    <source>
        <dbReference type="SAM" id="Phobius"/>
    </source>
</evidence>
<reference evidence="8" key="1">
    <citation type="submission" date="2022-01" db="EMBL/GenBank/DDBJ databases">
        <authorList>
            <person name="King R."/>
        </authorList>
    </citation>
    <scope>NUCLEOTIDE SEQUENCE</scope>
</reference>
<evidence type="ECO:0000313" key="9">
    <source>
        <dbReference type="Proteomes" id="UP001152798"/>
    </source>
</evidence>
<feature type="chain" id="PRO_5040497684" description="G-protein coupled receptors family 2 profile 2 domain-containing protein" evidence="6">
    <location>
        <begin position="19"/>
        <end position="712"/>
    </location>
</feature>
<comment type="subcellular location">
    <subcellularLocation>
        <location evidence="1">Membrane</location>
        <topology evidence="1">Multi-pass membrane protein</topology>
    </subcellularLocation>
</comment>
<gene>
    <name evidence="8" type="ORF">NEZAVI_LOCUS12955</name>
</gene>
<dbReference type="InterPro" id="IPR017981">
    <property type="entry name" value="GPCR_2-like_7TM"/>
</dbReference>
<accession>A0A9P0HMA5</accession>
<dbReference type="GO" id="GO:0004930">
    <property type="term" value="F:G protein-coupled receptor activity"/>
    <property type="evidence" value="ECO:0007669"/>
    <property type="project" value="InterPro"/>
</dbReference>
<feature type="transmembrane region" description="Helical" evidence="5">
    <location>
        <begin position="643"/>
        <end position="663"/>
    </location>
</feature>
<feature type="transmembrane region" description="Helical" evidence="5">
    <location>
        <begin position="522"/>
        <end position="543"/>
    </location>
</feature>
<dbReference type="PROSITE" id="PS50261">
    <property type="entry name" value="G_PROTEIN_RECEP_F2_4"/>
    <property type="match status" value="1"/>
</dbReference>
<evidence type="ECO:0000313" key="8">
    <source>
        <dbReference type="EMBL" id="CAH1404568.1"/>
    </source>
</evidence>
<evidence type="ECO:0000259" key="7">
    <source>
        <dbReference type="PROSITE" id="PS50261"/>
    </source>
</evidence>
<name>A0A9P0HMA5_NEZVI</name>
<dbReference type="AlphaFoldDB" id="A0A9P0HMA5"/>
<protein>
    <recommendedName>
        <fullName evidence="7">G-protein coupled receptors family 2 profile 2 domain-containing protein</fullName>
    </recommendedName>
</protein>
<evidence type="ECO:0000256" key="1">
    <source>
        <dbReference type="ARBA" id="ARBA00004141"/>
    </source>
</evidence>
<sequence>MRLVVVLSVAWVACSTSSLSISHQDLEEGNRTCGSRESCADVLAEPTGTNLWMERNCLCDKNCITYGDCCPDSPHFKQQQQRRGAISFHCENLRQYGGIYMRTTCPPEWAEPNIRAACENASDNVSDPIAGIPATHQQSGITYRNLFCAICHQVTIKELDFWNPDIECSGIPRKMDLNISELLYFHEENKYWGIDFEGRYHYCFIDPTPSNATEKLIRRCIPDVIKTCAVNWTDAEVRKSCEAYTSIVYDSDNVVYRNRHCGICNRVEVILCTRILFRGGFDKTFSRSAFSVLFDLSRGPPGMTQLCDEEQLYDPFYKRCRNVLQEFRTTKNIRAMDVSIIENTTDASLTVPFLKCKKFTLQQDDYMLDDNGVYVSKYRKRFREGEFNIYEDGRLEICADKIGIKTIEKFDPYMGYITFAGLGISIIFLLLHLAAFCLVPDLRNLSGKNMASLCLALLIAYISFVAGRFFQGNVCLVIAVLTFYSFLASFTWMLTMSFDVWRTLRKATSELRVCSGKQWSKFIVYSLWSWLVPVLIVMLALWAELSSGIRADWRPGFAATNSCWFGRSKPLLVLFAVPLAIVMLLNIVFFASSAHMVYSSTSTTRFMASASTKRDFRMYLRLVVVMGLTWTTGLIAGTLDFDLLWYLFILLNTLQGLFIFLAFTCNDKVIRHLAAQRQSKFPRVIPRSFSWSTDSTIKKSQVESEQTLDTFY</sequence>
<dbReference type="EMBL" id="OV725082">
    <property type="protein sequence ID" value="CAH1404568.1"/>
    <property type="molecule type" value="Genomic_DNA"/>
</dbReference>
<feature type="signal peptide" evidence="6">
    <location>
        <begin position="1"/>
        <end position="18"/>
    </location>
</feature>